<evidence type="ECO:0000313" key="1">
    <source>
        <dbReference type="EMBL" id="TKR29251.1"/>
    </source>
</evidence>
<gene>
    <name evidence="1" type="ORF">FCE95_13885</name>
</gene>
<accession>A0A4U5JL67</accession>
<protein>
    <submittedName>
        <fullName evidence="1">Uncharacterized protein</fullName>
    </submittedName>
</protein>
<comment type="caution">
    <text evidence="1">The sequence shown here is derived from an EMBL/GenBank/DDBJ whole genome shotgun (WGS) entry which is preliminary data.</text>
</comment>
<proteinExistence type="predicted"/>
<name>A0A4U5JL67_9GAMM</name>
<organism evidence="1 2">
    <name type="scientific">Luteimonas gilva</name>
    <dbReference type="NCBI Taxonomy" id="2572684"/>
    <lineage>
        <taxon>Bacteria</taxon>
        <taxon>Pseudomonadati</taxon>
        <taxon>Pseudomonadota</taxon>
        <taxon>Gammaproteobacteria</taxon>
        <taxon>Lysobacterales</taxon>
        <taxon>Lysobacteraceae</taxon>
        <taxon>Luteimonas</taxon>
    </lineage>
</organism>
<dbReference type="AlphaFoldDB" id="A0A4U5JL67"/>
<dbReference type="Proteomes" id="UP000308707">
    <property type="component" value="Unassembled WGS sequence"/>
</dbReference>
<keyword evidence="2" id="KW-1185">Reference proteome</keyword>
<reference evidence="1 2" key="1">
    <citation type="submission" date="2019-04" db="EMBL/GenBank/DDBJ databases">
        <title>Reference strain of H23.</title>
        <authorList>
            <person name="Luo X."/>
        </authorList>
    </citation>
    <scope>NUCLEOTIDE SEQUENCE [LARGE SCALE GENOMIC DNA]</scope>
    <source>
        <strain evidence="1 2">H23</strain>
    </source>
</reference>
<sequence>METDKVEQIEAFLSGDPYRWAVSKGLIRDGDPLHTRKTFSITRRDVVAYLETHPVPGFDVRRDAYRDSRDGPKIQVENGIYRIGWQERGMFSPERSATDEATARRYWIEFLAASFGLPA</sequence>
<evidence type="ECO:0000313" key="2">
    <source>
        <dbReference type="Proteomes" id="UP000308707"/>
    </source>
</evidence>
<dbReference type="EMBL" id="SZUA01000003">
    <property type="protein sequence ID" value="TKR29251.1"/>
    <property type="molecule type" value="Genomic_DNA"/>
</dbReference>
<dbReference type="RefSeq" id="WP_137267656.1">
    <property type="nucleotide sequence ID" value="NZ_SZUA01000003.1"/>
</dbReference>